<accession>A0A7K1KN20</accession>
<dbReference type="Gene3D" id="3.40.250.10">
    <property type="entry name" value="Rhodanese-like domain"/>
    <property type="match status" value="1"/>
</dbReference>
<dbReference type="AlphaFoldDB" id="A0A7K1KN20"/>
<feature type="domain" description="Rhodanese" evidence="1">
    <location>
        <begin position="41"/>
        <end position="131"/>
    </location>
</feature>
<evidence type="ECO:0000313" key="2">
    <source>
        <dbReference type="EMBL" id="MUM77486.1"/>
    </source>
</evidence>
<organism evidence="2 3">
    <name type="scientific">Pseudodesulfovibrio alkaliphilus</name>
    <dbReference type="NCBI Taxonomy" id="2661613"/>
    <lineage>
        <taxon>Bacteria</taxon>
        <taxon>Pseudomonadati</taxon>
        <taxon>Thermodesulfobacteriota</taxon>
        <taxon>Desulfovibrionia</taxon>
        <taxon>Desulfovibrionales</taxon>
        <taxon>Desulfovibrionaceae</taxon>
    </lineage>
</organism>
<dbReference type="SMART" id="SM00450">
    <property type="entry name" value="RHOD"/>
    <property type="match status" value="1"/>
</dbReference>
<dbReference type="PROSITE" id="PS00380">
    <property type="entry name" value="RHODANESE_1"/>
    <property type="match status" value="1"/>
</dbReference>
<reference evidence="2 3" key="1">
    <citation type="submission" date="2019-11" db="EMBL/GenBank/DDBJ databases">
        <title>Pseudodesulfovibrio alkaliphilus, sp. nov., an alkaliphilic sulfate-reducing bacteria from mud volcano of Taman peninsula, Russia.</title>
        <authorList>
            <person name="Frolova A."/>
            <person name="Merkel A.Y."/>
            <person name="Slobodkin A.I."/>
        </authorList>
    </citation>
    <scope>NUCLEOTIDE SEQUENCE [LARGE SCALE GENOMIC DNA]</scope>
    <source>
        <strain evidence="2 3">F-1</strain>
    </source>
</reference>
<dbReference type="InterPro" id="IPR001763">
    <property type="entry name" value="Rhodanese-like_dom"/>
</dbReference>
<dbReference type="EMBL" id="WODC01000004">
    <property type="protein sequence ID" value="MUM77486.1"/>
    <property type="molecule type" value="Genomic_DNA"/>
</dbReference>
<dbReference type="RefSeq" id="WP_155933682.1">
    <property type="nucleotide sequence ID" value="NZ_WODC01000004.1"/>
</dbReference>
<sequence length="133" mass="14417">MRKLWIAIILVGGFLLWDVGWWLGFGVSPMSPRELKLAVNEGRAPVIIDVRTRSEFESFHIPGAINVPYPAPLAELASVSPDPTRAVVVVCLTGHRSPPVAEQLHQGGYTAVTNLTWGMLAWKLFGGETASGP</sequence>
<dbReference type="Pfam" id="PF00581">
    <property type="entry name" value="Rhodanese"/>
    <property type="match status" value="1"/>
</dbReference>
<dbReference type="PROSITE" id="PS50206">
    <property type="entry name" value="RHODANESE_3"/>
    <property type="match status" value="1"/>
</dbReference>
<evidence type="ECO:0000259" key="1">
    <source>
        <dbReference type="PROSITE" id="PS50206"/>
    </source>
</evidence>
<dbReference type="InterPro" id="IPR052367">
    <property type="entry name" value="Thiosulfate_ST/Rhodanese-like"/>
</dbReference>
<proteinExistence type="predicted"/>
<gene>
    <name evidence="2" type="ORF">GKC30_07575</name>
</gene>
<dbReference type="PANTHER" id="PTHR45431:SF3">
    <property type="entry name" value="RHODANESE-LIKE DOMAIN-CONTAINING PROTEIN 15, CHLOROPLASTIC"/>
    <property type="match status" value="1"/>
</dbReference>
<dbReference type="Proteomes" id="UP000461162">
    <property type="component" value="Unassembled WGS sequence"/>
</dbReference>
<keyword evidence="3" id="KW-1185">Reference proteome</keyword>
<dbReference type="GO" id="GO:0004792">
    <property type="term" value="F:thiosulfate-cyanide sulfurtransferase activity"/>
    <property type="evidence" value="ECO:0007669"/>
    <property type="project" value="InterPro"/>
</dbReference>
<name>A0A7K1KN20_9BACT</name>
<comment type="caution">
    <text evidence="2">The sequence shown here is derived from an EMBL/GenBank/DDBJ whole genome shotgun (WGS) entry which is preliminary data.</text>
</comment>
<dbReference type="PANTHER" id="PTHR45431">
    <property type="entry name" value="RHODANESE-LIKE DOMAIN-CONTAINING PROTEIN 15, CHLOROPLASTIC"/>
    <property type="match status" value="1"/>
</dbReference>
<dbReference type="InterPro" id="IPR001307">
    <property type="entry name" value="Thiosulphate_STrfase_CS"/>
</dbReference>
<dbReference type="SUPFAM" id="SSF52821">
    <property type="entry name" value="Rhodanese/Cell cycle control phosphatase"/>
    <property type="match status" value="1"/>
</dbReference>
<protein>
    <submittedName>
        <fullName evidence="2">Rhodanese-like domain-containing protein</fullName>
    </submittedName>
</protein>
<dbReference type="InterPro" id="IPR036873">
    <property type="entry name" value="Rhodanese-like_dom_sf"/>
</dbReference>
<evidence type="ECO:0000313" key="3">
    <source>
        <dbReference type="Proteomes" id="UP000461162"/>
    </source>
</evidence>
<dbReference type="CDD" id="cd00158">
    <property type="entry name" value="RHOD"/>
    <property type="match status" value="1"/>
</dbReference>